<evidence type="ECO:0000256" key="2">
    <source>
        <dbReference type="SAM" id="Phobius"/>
    </source>
</evidence>
<protein>
    <submittedName>
        <fullName evidence="3">Uncharacterized protein</fullName>
    </submittedName>
</protein>
<feature type="compositionally biased region" description="Basic and acidic residues" evidence="1">
    <location>
        <begin position="32"/>
        <end position="41"/>
    </location>
</feature>
<feature type="transmembrane region" description="Helical" evidence="2">
    <location>
        <begin position="6"/>
        <end position="24"/>
    </location>
</feature>
<keyword evidence="2" id="KW-1133">Transmembrane helix</keyword>
<reference evidence="3 4" key="1">
    <citation type="journal article" date="2004" name="PLoS Biol.">
        <title>Genomic insights into methanotrophy: the complete genome sequence of Methylococcus capsulatus (Bath).</title>
        <authorList>
            <person name="Ward N.L."/>
            <person name="Larsen O."/>
            <person name="Sakwa J."/>
            <person name="Bruseth L."/>
            <person name="Khouri H.M."/>
            <person name="Durkin A.S."/>
            <person name="Dimitrov G."/>
            <person name="Jiang L."/>
            <person name="Scanlan D."/>
            <person name="Kang K.H."/>
            <person name="Lewis M.R."/>
            <person name="Nelson K.E."/>
            <person name="Methe B.A."/>
            <person name="Wu M."/>
            <person name="Heidelberg J.F."/>
            <person name="Paulsen I.T."/>
            <person name="Fouts D.E."/>
            <person name="Ravel J."/>
            <person name="Tettelin H."/>
            <person name="Ren Q."/>
            <person name="Read T.D."/>
            <person name="DeBoy R.T."/>
            <person name="Seshadri R."/>
            <person name="Salzberg S.L."/>
            <person name="Jensen H.B."/>
            <person name="Birkeland N.K."/>
            <person name="Nelson W.C."/>
            <person name="Dodson R.J."/>
            <person name="Grindhaug S.H."/>
            <person name="Holt I.E."/>
            <person name="Eidhammer I."/>
            <person name="Jonasen I."/>
            <person name="Vanaken S."/>
            <person name="Utterback T.R."/>
            <person name="Feldblyum T.V."/>
            <person name="Fraser C.M."/>
            <person name="Lillehaug J.R."/>
            <person name="Eisen J.A."/>
        </authorList>
    </citation>
    <scope>NUCLEOTIDE SEQUENCE [LARGE SCALE GENOMIC DNA]</scope>
    <source>
        <strain evidence="4">ATCC 33009 / NCIMB 11132 / Bath</strain>
    </source>
</reference>
<evidence type="ECO:0000256" key="1">
    <source>
        <dbReference type="SAM" id="MobiDB-lite"/>
    </source>
</evidence>
<dbReference type="EMBL" id="AE017282">
    <property type="protein sequence ID" value="AAU93060.1"/>
    <property type="molecule type" value="Genomic_DNA"/>
</dbReference>
<sequence length="181" mass="19343">MGSIGTDLLPIALMVMLAPVAALSDTHRRRGDHSGRTRRAEGTAPGGTFAGKFSWTSSWAHLPRAWSLVSPAKDRAVMCGGPSRKSSGMAFWFPIFFVTAGIHFDLDALWTSPLAPLQIMILPALLVLVRGIPSFVHRRSPSPADLVSPERATAVDSSGMVSVPAFPILAGRLRMRLGLSA</sequence>
<keyword evidence="2" id="KW-0812">Transmembrane</keyword>
<feature type="transmembrane region" description="Helical" evidence="2">
    <location>
        <begin position="110"/>
        <end position="129"/>
    </location>
</feature>
<proteinExistence type="predicted"/>
<dbReference type="eggNOG" id="COG0475">
    <property type="taxonomic scope" value="Bacteria"/>
</dbReference>
<name>Q60AK5_METCA</name>
<organism evidence="3 4">
    <name type="scientific">Methylococcus capsulatus (strain ATCC 33009 / NCIMB 11132 / Bath)</name>
    <dbReference type="NCBI Taxonomy" id="243233"/>
    <lineage>
        <taxon>Bacteria</taxon>
        <taxon>Pseudomonadati</taxon>
        <taxon>Pseudomonadota</taxon>
        <taxon>Gammaproteobacteria</taxon>
        <taxon>Methylococcales</taxon>
        <taxon>Methylococcaceae</taxon>
        <taxon>Methylococcus</taxon>
    </lineage>
</organism>
<dbReference type="HOGENOM" id="CLU_1487387_0_0_6"/>
<dbReference type="Proteomes" id="UP000006821">
    <property type="component" value="Chromosome"/>
</dbReference>
<dbReference type="AlphaFoldDB" id="Q60AK5"/>
<dbReference type="KEGG" id="mca:MCA0846"/>
<evidence type="ECO:0000313" key="3">
    <source>
        <dbReference type="EMBL" id="AAU93060.1"/>
    </source>
</evidence>
<dbReference type="STRING" id="243233.MCA0846"/>
<feature type="transmembrane region" description="Helical" evidence="2">
    <location>
        <begin position="88"/>
        <end position="104"/>
    </location>
</feature>
<evidence type="ECO:0000313" key="4">
    <source>
        <dbReference type="Proteomes" id="UP000006821"/>
    </source>
</evidence>
<feature type="region of interest" description="Disordered" evidence="1">
    <location>
        <begin position="27"/>
        <end position="49"/>
    </location>
</feature>
<accession>Q60AK5</accession>
<gene>
    <name evidence="3" type="ordered locus">MCA0846</name>
</gene>
<keyword evidence="2" id="KW-0472">Membrane</keyword>